<proteinExistence type="predicted"/>
<protein>
    <recommendedName>
        <fullName evidence="3">Type VI secretion system protein ImpG</fullName>
    </recommendedName>
</protein>
<reference evidence="1 2" key="1">
    <citation type="journal article" date="2014" name="Int. J. Syst. Evol. Microbiol.">
        <title>Complete genome sequence of Corynebacterium casei LMG S-19264T (=DSM 44701T), isolated from a smear-ripened cheese.</title>
        <authorList>
            <consortium name="US DOE Joint Genome Institute (JGI-PGF)"/>
            <person name="Walter F."/>
            <person name="Albersmeier A."/>
            <person name="Kalinowski J."/>
            <person name="Ruckert C."/>
        </authorList>
    </citation>
    <scope>NUCLEOTIDE SEQUENCE [LARGE SCALE GENOMIC DNA]</scope>
    <source>
        <strain evidence="1 2">NBRC 111766</strain>
    </source>
</reference>
<keyword evidence="2" id="KW-1185">Reference proteome</keyword>
<accession>A0AA37TQR5</accession>
<dbReference type="PANTHER" id="PTHR35370:SF1">
    <property type="entry name" value="TYPE VI SECRETION SYSTEM COMPONENT TSSF1"/>
    <property type="match status" value="1"/>
</dbReference>
<name>A0AA37TQR5_9RHOB</name>
<evidence type="ECO:0008006" key="3">
    <source>
        <dbReference type="Google" id="ProtNLM"/>
    </source>
</evidence>
<gene>
    <name evidence="1" type="ORF">GCM10010873_10880</name>
</gene>
<dbReference type="AlphaFoldDB" id="A0AA37TQR5"/>
<evidence type="ECO:0000313" key="2">
    <source>
        <dbReference type="Proteomes" id="UP001157355"/>
    </source>
</evidence>
<dbReference type="RefSeq" id="WP_284324319.1">
    <property type="nucleotide sequence ID" value="NZ_BSPP01000004.1"/>
</dbReference>
<dbReference type="PANTHER" id="PTHR35370">
    <property type="entry name" value="CYTOPLASMIC PROTEIN-RELATED-RELATED"/>
    <property type="match status" value="1"/>
</dbReference>
<sequence length="645" mass="71818">MNRAFLEAYNRELALLYEGAKEFAEDFPGIAERLGGLTQDNLDPAVAGLLEGAAFMAARVQLKLDSEFETFTSELLDQLLPNFMAPTPSAILAQADPNYAEDELEKGKNFAPGSYLDARYVDRDQRISCRFRLSAPLTLWPLRLNTARFVAGPTGFQALGLDVGADTAGGLILSFLRPVSAAQKDKPGKPVAAIQADTLPIYLTGDLGEQISVYEHLFTNTIRATIRYLDARGDPVFLRLEPGWLDQIGFDDAEAIFPEDTRVFRGFTLLREFFLFPQKFLGFRLQGLRKVLPRIPAASFDLMIEMNAVRPNLPARITAENFRLFAAPAINLFEENCAQVKLDTLRHEYLVSADSSPASHYEVHRITEVFAYYAGVKTKIPVHPLYGMPADVMAPREALYYTAKQRPRRLTAKEKRFGQVQGYTGTESFISIYEPGHLDSAERVKRLQIKLLCSNRHLPQYLPIAQGGADFRLNDDTAVPLRCVAGPTNPRESMLELDQSAPHRAKAGPVHWRLISFLSLNFLGLDNRGSRDEAAALRELLMLFTDVSSQVTERQLQGLKSVTSRPVTRTIQRAGGYHAARGTQVTLRFDERAFEGSGVYLLGAVLDRFFAEYASVNSFTQVVLTSDQRGAIKTFPPRTGQGPLL</sequence>
<dbReference type="InterPro" id="IPR010272">
    <property type="entry name" value="T6SS_TssF"/>
</dbReference>
<organism evidence="1 2">
    <name type="scientific">Cypionkella aquatica</name>
    <dbReference type="NCBI Taxonomy" id="1756042"/>
    <lineage>
        <taxon>Bacteria</taxon>
        <taxon>Pseudomonadati</taxon>
        <taxon>Pseudomonadota</taxon>
        <taxon>Alphaproteobacteria</taxon>
        <taxon>Rhodobacterales</taxon>
        <taxon>Paracoccaceae</taxon>
        <taxon>Cypionkella</taxon>
    </lineage>
</organism>
<dbReference type="NCBIfam" id="TIGR03359">
    <property type="entry name" value="VI_chp_6"/>
    <property type="match status" value="1"/>
</dbReference>
<evidence type="ECO:0000313" key="1">
    <source>
        <dbReference type="EMBL" id="GLS86114.1"/>
    </source>
</evidence>
<dbReference type="PIRSF" id="PIRSF028304">
    <property type="entry name" value="UCP028304"/>
    <property type="match status" value="1"/>
</dbReference>
<dbReference type="EMBL" id="BSPP01000004">
    <property type="protein sequence ID" value="GLS86114.1"/>
    <property type="molecule type" value="Genomic_DNA"/>
</dbReference>
<comment type="caution">
    <text evidence="1">The sequence shown here is derived from an EMBL/GenBank/DDBJ whole genome shotgun (WGS) entry which is preliminary data.</text>
</comment>
<dbReference type="Pfam" id="PF05947">
    <property type="entry name" value="T6SS_TssF"/>
    <property type="match status" value="1"/>
</dbReference>
<dbReference type="Proteomes" id="UP001157355">
    <property type="component" value="Unassembled WGS sequence"/>
</dbReference>